<evidence type="ECO:0000256" key="1">
    <source>
        <dbReference type="SAM" id="SignalP"/>
    </source>
</evidence>
<comment type="caution">
    <text evidence="3">The sequence shown here is derived from an EMBL/GenBank/DDBJ whole genome shotgun (WGS) entry which is preliminary data.</text>
</comment>
<evidence type="ECO:0000313" key="4">
    <source>
        <dbReference type="Proteomes" id="UP000619260"/>
    </source>
</evidence>
<keyword evidence="4" id="KW-1185">Reference proteome</keyword>
<protein>
    <submittedName>
        <fullName evidence="3">META domain-containing protein</fullName>
    </submittedName>
</protein>
<reference evidence="3" key="1">
    <citation type="submission" date="2021-01" db="EMBL/GenBank/DDBJ databases">
        <title>Whole genome shotgun sequence of Virgisporangium aliadipatigenens NBRC 105644.</title>
        <authorList>
            <person name="Komaki H."/>
            <person name="Tamura T."/>
        </authorList>
    </citation>
    <scope>NUCLEOTIDE SEQUENCE</scope>
    <source>
        <strain evidence="3">NBRC 105644</strain>
    </source>
</reference>
<dbReference type="EMBL" id="BOPF01000034">
    <property type="protein sequence ID" value="GIJ50273.1"/>
    <property type="molecule type" value="Genomic_DNA"/>
</dbReference>
<sequence>MPPRVKDGVKLRALALLLVLAATACGEASADTGSFEGRTFLSTGVTDGGQPKPLAANTRIRMSFTADEVKANAGCNHLSGPVSLDGDKLVVGELGSTAIGCPPGLSEQDQWFAGVLSGRPGWKLDGDTLTLTAGAVTVTFVDQRVAEPDRPLLGTRWTVDTVFSGGVASSGQGSAGLVFADGRVTGSTPCGVFEGSYTREGDRLRFADLMHTPCHDQLHASVVGTLADEATVSVKGDRLTLTTVDGRGLGLHATG</sequence>
<evidence type="ECO:0000313" key="3">
    <source>
        <dbReference type="EMBL" id="GIJ50273.1"/>
    </source>
</evidence>
<dbReference type="InterPro" id="IPR005184">
    <property type="entry name" value="DUF306_Meta_HslJ"/>
</dbReference>
<feature type="domain" description="DUF306" evidence="2">
    <location>
        <begin position="151"/>
        <end position="248"/>
    </location>
</feature>
<dbReference type="Pfam" id="PF03724">
    <property type="entry name" value="META"/>
    <property type="match status" value="2"/>
</dbReference>
<dbReference type="InterPro" id="IPR038670">
    <property type="entry name" value="HslJ-like_sf"/>
</dbReference>
<feature type="domain" description="DUF306" evidence="2">
    <location>
        <begin position="52"/>
        <end position="140"/>
    </location>
</feature>
<dbReference type="Proteomes" id="UP000619260">
    <property type="component" value="Unassembled WGS sequence"/>
</dbReference>
<evidence type="ECO:0000259" key="2">
    <source>
        <dbReference type="Pfam" id="PF03724"/>
    </source>
</evidence>
<dbReference type="PROSITE" id="PS51257">
    <property type="entry name" value="PROKAR_LIPOPROTEIN"/>
    <property type="match status" value="1"/>
</dbReference>
<accession>A0A8J3YV38</accession>
<keyword evidence="1" id="KW-0732">Signal</keyword>
<feature type="chain" id="PRO_5035152148" evidence="1">
    <location>
        <begin position="31"/>
        <end position="255"/>
    </location>
</feature>
<dbReference type="Gene3D" id="2.40.128.270">
    <property type="match status" value="2"/>
</dbReference>
<gene>
    <name evidence="3" type="ORF">Val02_71590</name>
</gene>
<organism evidence="3 4">
    <name type="scientific">Virgisporangium aliadipatigenens</name>
    <dbReference type="NCBI Taxonomy" id="741659"/>
    <lineage>
        <taxon>Bacteria</taxon>
        <taxon>Bacillati</taxon>
        <taxon>Actinomycetota</taxon>
        <taxon>Actinomycetes</taxon>
        <taxon>Micromonosporales</taxon>
        <taxon>Micromonosporaceae</taxon>
        <taxon>Virgisporangium</taxon>
    </lineage>
</organism>
<name>A0A8J3YV38_9ACTN</name>
<dbReference type="InterPro" id="IPR053147">
    <property type="entry name" value="Hsp_HslJ-like"/>
</dbReference>
<dbReference type="AlphaFoldDB" id="A0A8J3YV38"/>
<dbReference type="PANTHER" id="PTHR35535">
    <property type="entry name" value="HEAT SHOCK PROTEIN HSLJ"/>
    <property type="match status" value="1"/>
</dbReference>
<proteinExistence type="predicted"/>
<feature type="signal peptide" evidence="1">
    <location>
        <begin position="1"/>
        <end position="30"/>
    </location>
</feature>
<dbReference type="PANTHER" id="PTHR35535:SF1">
    <property type="entry name" value="HEAT SHOCK PROTEIN HSLJ"/>
    <property type="match status" value="1"/>
</dbReference>